<organism evidence="1 2">
    <name type="scientific">Rotaria socialis</name>
    <dbReference type="NCBI Taxonomy" id="392032"/>
    <lineage>
        <taxon>Eukaryota</taxon>
        <taxon>Metazoa</taxon>
        <taxon>Spiralia</taxon>
        <taxon>Gnathifera</taxon>
        <taxon>Rotifera</taxon>
        <taxon>Eurotatoria</taxon>
        <taxon>Bdelloidea</taxon>
        <taxon>Philodinida</taxon>
        <taxon>Philodinidae</taxon>
        <taxon>Rotaria</taxon>
    </lineage>
</organism>
<gene>
    <name evidence="1" type="ORF">QYT958_LOCUS43530</name>
</gene>
<proteinExistence type="predicted"/>
<feature type="non-terminal residue" evidence="1">
    <location>
        <position position="66"/>
    </location>
</feature>
<name>A0A822DMM7_9BILA</name>
<accession>A0A822DMM7</accession>
<dbReference type="AlphaFoldDB" id="A0A822DMM7"/>
<reference evidence="1" key="1">
    <citation type="submission" date="2021-02" db="EMBL/GenBank/DDBJ databases">
        <authorList>
            <person name="Nowell W R."/>
        </authorList>
    </citation>
    <scope>NUCLEOTIDE SEQUENCE</scope>
</reference>
<sequence length="66" mass="7335">STIGETVQVGVLSNTPFQYEAVANKDGRTREFNLLNDKSMVMASDFQYALRTSKGLKSVQHQKTPT</sequence>
<evidence type="ECO:0000313" key="1">
    <source>
        <dbReference type="EMBL" id="CAF5075013.1"/>
    </source>
</evidence>
<dbReference type="Proteomes" id="UP000663848">
    <property type="component" value="Unassembled WGS sequence"/>
</dbReference>
<dbReference type="EMBL" id="CAJOBR010062243">
    <property type="protein sequence ID" value="CAF5075013.1"/>
    <property type="molecule type" value="Genomic_DNA"/>
</dbReference>
<comment type="caution">
    <text evidence="1">The sequence shown here is derived from an EMBL/GenBank/DDBJ whole genome shotgun (WGS) entry which is preliminary data.</text>
</comment>
<evidence type="ECO:0000313" key="2">
    <source>
        <dbReference type="Proteomes" id="UP000663848"/>
    </source>
</evidence>
<protein>
    <submittedName>
        <fullName evidence="1">Uncharacterized protein</fullName>
    </submittedName>
</protein>
<feature type="non-terminal residue" evidence="1">
    <location>
        <position position="1"/>
    </location>
</feature>